<evidence type="ECO:0000313" key="4">
    <source>
        <dbReference type="EMBL" id="GFS31998.1"/>
    </source>
</evidence>
<dbReference type="OrthoDB" id="6357832at2759"/>
<keyword evidence="1" id="KW-0694">RNA-binding</keyword>
<dbReference type="GO" id="GO:1901190">
    <property type="term" value="P:regulation of formation of translation initiation ternary complex"/>
    <property type="evidence" value="ECO:0007669"/>
    <property type="project" value="TreeGrafter"/>
</dbReference>
<name>A0A8X6JHX1_NEPPI</name>
<feature type="region of interest" description="Disordered" evidence="2">
    <location>
        <begin position="515"/>
        <end position="535"/>
    </location>
</feature>
<dbReference type="InterPro" id="IPR036612">
    <property type="entry name" value="KH_dom_type_1_sf"/>
</dbReference>
<protein>
    <submittedName>
        <fullName evidence="4">Eukaryotic translation initiation factor 4E-binding protein Mextli</fullName>
    </submittedName>
</protein>
<dbReference type="Gene3D" id="1.25.40.180">
    <property type="match status" value="1"/>
</dbReference>
<accession>A0A8X6JHX1</accession>
<dbReference type="Gene3D" id="3.30.1370.10">
    <property type="entry name" value="K Homology domain, type 1"/>
    <property type="match status" value="1"/>
</dbReference>
<dbReference type="GO" id="GO:0045727">
    <property type="term" value="P:positive regulation of translation"/>
    <property type="evidence" value="ECO:0007669"/>
    <property type="project" value="InterPro"/>
</dbReference>
<keyword evidence="5" id="KW-1185">Reference proteome</keyword>
<dbReference type="PANTHER" id="PTHR20849">
    <property type="entry name" value="EUKARYOTIC TRANSLATION INITIATION FACTOR 4E-BINDING PROTEIN MEXTLI"/>
    <property type="match status" value="1"/>
</dbReference>
<evidence type="ECO:0000259" key="3">
    <source>
        <dbReference type="SMART" id="SM00322"/>
    </source>
</evidence>
<evidence type="ECO:0000313" key="5">
    <source>
        <dbReference type="Proteomes" id="UP000887013"/>
    </source>
</evidence>
<comment type="caution">
    <text evidence="4">The sequence shown here is derived from an EMBL/GenBank/DDBJ whole genome shotgun (WGS) entry which is preliminary data.</text>
</comment>
<sequence>MSSSPLRKIPLDLLLFEYYIMSAKTVRNIREPLKKPRPLKSVPSETKFHIPDPKDTVIQKTRDEILADLEILNVSISNCSFDEITTMDISRMCTILKKRGEELDSFHKEAIDRYFCTLRNACREERLDMVSRIKLLETIELRARGWKRNENINNYFNMKIMELEQKGANMLNFSGITSPTIPYPVQNQNLNSPTGVQLAPGEILRSSGKFEKPTKIAGKNYFKDEIVIRNSDSGKVMGIKGRRVHMIEELSDTVISFQRVNPGARDRLVQITGPHEEAIGHAKLLVEDTIRRNASPVRDNADLSGFDNSAESDFGNSFSSVDNQSFMKKSLQHSYSMGDASLREYSLSLQVGQDMLTLTGTNADLLKTARLVLQEFFTGQSEILEKQHESLNMQLSSENNNQRFDLRKQSSFKNNMNNFSTSWKNNNFGRESVSPFSSSDDDIGKEEKIKGIERMKSVQDKSSPDFLSAADEIKNQNSISSESSVEFGKFMRSSSLPNENLQSFNTFPKTELSQNDDVFSPLMSPSDADAPPIPPPSYKRHIYSREFLLNCAKSPFSHNQPTDYARIHQNFREIICQSPVMFDPVKYEESRLQESTVCMLK</sequence>
<gene>
    <name evidence="4" type="primary">mxt</name>
    <name evidence="4" type="ORF">NPIL_13001</name>
</gene>
<dbReference type="InterPro" id="IPR040160">
    <property type="entry name" value="Mxt"/>
</dbReference>
<dbReference type="GO" id="GO:0003723">
    <property type="term" value="F:RNA binding"/>
    <property type="evidence" value="ECO:0007669"/>
    <property type="project" value="UniProtKB-UniRule"/>
</dbReference>
<dbReference type="PROSITE" id="PS50084">
    <property type="entry name" value="KH_TYPE_1"/>
    <property type="match status" value="1"/>
</dbReference>
<keyword evidence="4" id="KW-0648">Protein biosynthesis</keyword>
<reference evidence="4" key="1">
    <citation type="submission" date="2020-08" db="EMBL/GenBank/DDBJ databases">
        <title>Multicomponent nature underlies the extraordinary mechanical properties of spider dragline silk.</title>
        <authorList>
            <person name="Kono N."/>
            <person name="Nakamura H."/>
            <person name="Mori M."/>
            <person name="Yoshida Y."/>
            <person name="Ohtoshi R."/>
            <person name="Malay A.D."/>
            <person name="Moran D.A.P."/>
            <person name="Tomita M."/>
            <person name="Numata K."/>
            <person name="Arakawa K."/>
        </authorList>
    </citation>
    <scope>NUCLEOTIDE SEQUENCE</scope>
</reference>
<dbReference type="EMBL" id="BMAW01087870">
    <property type="protein sequence ID" value="GFS31998.1"/>
    <property type="molecule type" value="Genomic_DNA"/>
</dbReference>
<dbReference type="CDD" id="cd22454">
    <property type="entry name" value="KH-I_Mextli_like"/>
    <property type="match status" value="1"/>
</dbReference>
<proteinExistence type="predicted"/>
<dbReference type="InterPro" id="IPR004088">
    <property type="entry name" value="KH_dom_type_1"/>
</dbReference>
<organism evidence="4 5">
    <name type="scientific">Nephila pilipes</name>
    <name type="common">Giant wood spider</name>
    <name type="synonym">Nephila maculata</name>
    <dbReference type="NCBI Taxonomy" id="299642"/>
    <lineage>
        <taxon>Eukaryota</taxon>
        <taxon>Metazoa</taxon>
        <taxon>Ecdysozoa</taxon>
        <taxon>Arthropoda</taxon>
        <taxon>Chelicerata</taxon>
        <taxon>Arachnida</taxon>
        <taxon>Araneae</taxon>
        <taxon>Araneomorphae</taxon>
        <taxon>Entelegynae</taxon>
        <taxon>Araneoidea</taxon>
        <taxon>Nephilidae</taxon>
        <taxon>Nephila</taxon>
    </lineage>
</organism>
<evidence type="ECO:0000256" key="2">
    <source>
        <dbReference type="SAM" id="MobiDB-lite"/>
    </source>
</evidence>
<dbReference type="InterPro" id="IPR004087">
    <property type="entry name" value="KH_dom"/>
</dbReference>
<feature type="domain" description="K Homology" evidence="3">
    <location>
        <begin position="220"/>
        <end position="291"/>
    </location>
</feature>
<keyword evidence="4" id="KW-0396">Initiation factor</keyword>
<dbReference type="SMART" id="SM00322">
    <property type="entry name" value="KH"/>
    <property type="match status" value="1"/>
</dbReference>
<dbReference type="FunFam" id="3.30.1370.10:FF:000072">
    <property type="entry name" value="Uncharacterized protein, isoform A"/>
    <property type="match status" value="1"/>
</dbReference>
<dbReference type="GO" id="GO:0003743">
    <property type="term" value="F:translation initiation factor activity"/>
    <property type="evidence" value="ECO:0007669"/>
    <property type="project" value="UniProtKB-KW"/>
</dbReference>
<dbReference type="AlphaFoldDB" id="A0A8X6JHX1"/>
<dbReference type="GO" id="GO:0034518">
    <property type="term" value="C:RNA cap binding complex"/>
    <property type="evidence" value="ECO:0007669"/>
    <property type="project" value="TreeGrafter"/>
</dbReference>
<dbReference type="GO" id="GO:0005737">
    <property type="term" value="C:cytoplasm"/>
    <property type="evidence" value="ECO:0007669"/>
    <property type="project" value="TreeGrafter"/>
</dbReference>
<dbReference type="PANTHER" id="PTHR20849:SF2">
    <property type="entry name" value="EUKARYOTIC TRANSLATION INITIATION FACTOR 4E-BINDING PROTEIN MEXTLI"/>
    <property type="match status" value="1"/>
</dbReference>
<dbReference type="SUPFAM" id="SSF54791">
    <property type="entry name" value="Eukaryotic type KH-domain (KH-domain type I)"/>
    <property type="match status" value="1"/>
</dbReference>
<evidence type="ECO:0000256" key="1">
    <source>
        <dbReference type="PROSITE-ProRule" id="PRU00117"/>
    </source>
</evidence>
<dbReference type="GO" id="GO:0008190">
    <property type="term" value="F:eukaryotic initiation factor 4E binding"/>
    <property type="evidence" value="ECO:0007669"/>
    <property type="project" value="InterPro"/>
</dbReference>
<dbReference type="Proteomes" id="UP000887013">
    <property type="component" value="Unassembled WGS sequence"/>
</dbReference>
<dbReference type="Pfam" id="PF00013">
    <property type="entry name" value="KH_1"/>
    <property type="match status" value="1"/>
</dbReference>